<proteinExistence type="inferred from homology"/>
<dbReference type="PANTHER" id="PTHR18964">
    <property type="entry name" value="ROK (REPRESSOR, ORF, KINASE) FAMILY"/>
    <property type="match status" value="1"/>
</dbReference>
<comment type="caution">
    <text evidence="2">The sequence shown here is derived from an EMBL/GenBank/DDBJ whole genome shotgun (WGS) entry which is preliminary data.</text>
</comment>
<organism evidence="2 3">
    <name type="scientific">Pedosphaera parvula (strain Ellin514)</name>
    <dbReference type="NCBI Taxonomy" id="320771"/>
    <lineage>
        <taxon>Bacteria</taxon>
        <taxon>Pseudomonadati</taxon>
        <taxon>Verrucomicrobiota</taxon>
        <taxon>Pedosphaerae</taxon>
        <taxon>Pedosphaerales</taxon>
        <taxon>Pedosphaeraceae</taxon>
        <taxon>Pedosphaera</taxon>
    </lineage>
</organism>
<dbReference type="InterPro" id="IPR043129">
    <property type="entry name" value="ATPase_NBD"/>
</dbReference>
<comment type="similarity">
    <text evidence="1">Belongs to the ROK (NagC/XylR) family.</text>
</comment>
<dbReference type="RefSeq" id="WP_007418829.1">
    <property type="nucleotide sequence ID" value="NZ_ABOX02000084.1"/>
</dbReference>
<evidence type="ECO:0000313" key="2">
    <source>
        <dbReference type="EMBL" id="EEF57131.1"/>
    </source>
</evidence>
<dbReference type="STRING" id="320771.Cflav_PD0224"/>
<evidence type="ECO:0000313" key="3">
    <source>
        <dbReference type="Proteomes" id="UP000003688"/>
    </source>
</evidence>
<reference evidence="2 3" key="1">
    <citation type="journal article" date="2011" name="J. Bacteriol.">
        <title>Genome sequence of 'Pedosphaera parvula' Ellin514, an aerobic Verrucomicrobial isolate from pasture soil.</title>
        <authorList>
            <person name="Kant R."/>
            <person name="van Passel M.W."/>
            <person name="Sangwan P."/>
            <person name="Palva A."/>
            <person name="Lucas S."/>
            <person name="Copeland A."/>
            <person name="Lapidus A."/>
            <person name="Glavina Del Rio T."/>
            <person name="Dalin E."/>
            <person name="Tice H."/>
            <person name="Bruce D."/>
            <person name="Goodwin L."/>
            <person name="Pitluck S."/>
            <person name="Chertkov O."/>
            <person name="Larimer F.W."/>
            <person name="Land M.L."/>
            <person name="Hauser L."/>
            <person name="Brettin T.S."/>
            <person name="Detter J.C."/>
            <person name="Han S."/>
            <person name="de Vos W.M."/>
            <person name="Janssen P.H."/>
            <person name="Smidt H."/>
        </authorList>
    </citation>
    <scope>NUCLEOTIDE SEQUENCE [LARGE SCALE GENOMIC DNA]</scope>
    <source>
        <strain evidence="2 3">Ellin514</strain>
    </source>
</reference>
<dbReference type="CDD" id="cd23763">
    <property type="entry name" value="ASKHA_ATPase_ROK"/>
    <property type="match status" value="1"/>
</dbReference>
<sequence length="326" mass="35021">MNKPAALGIDLGGTKTLCVLVDENCRPLKSIKFKTAPEEGCDEFTKNLLNATKSLQKSAEIKKHKLVTIGIGCAGLVDQKKLSIVKSPNLLCLENYPIGKYLQKEHNTEVTIGNDVQAGIYGEFKHGAAVGYKNVLGVFFGTGVGGAAIINGRLYSGSSSMGGQVGGILAQPIGGREAALSHGIVDRIASKASIASEALVMAVKDWAPYLHNKVGTDLAQITWGVLKRAIQHGDHRIEEMLRARMRVVGIALSNIINFLNPDMLVIGGGLAMEMPELVHTELETGLREYLIPEVSEVLKVRLAQLKGDAVALGAASQAWEKWQKHH</sequence>
<keyword evidence="3" id="KW-1185">Reference proteome</keyword>
<dbReference type="PANTHER" id="PTHR18964:SF149">
    <property type="entry name" value="BIFUNCTIONAL UDP-N-ACETYLGLUCOSAMINE 2-EPIMERASE_N-ACETYLMANNOSAMINE KINASE"/>
    <property type="match status" value="1"/>
</dbReference>
<protein>
    <submittedName>
        <fullName evidence="2">ROK family protein</fullName>
    </submittedName>
</protein>
<dbReference type="SUPFAM" id="SSF53067">
    <property type="entry name" value="Actin-like ATPase domain"/>
    <property type="match status" value="1"/>
</dbReference>
<dbReference type="Gene3D" id="3.30.420.40">
    <property type="match status" value="2"/>
</dbReference>
<dbReference type="AlphaFoldDB" id="B9XSP6"/>
<evidence type="ECO:0000256" key="1">
    <source>
        <dbReference type="ARBA" id="ARBA00006479"/>
    </source>
</evidence>
<dbReference type="OrthoDB" id="9795247at2"/>
<gene>
    <name evidence="2" type="ORF">Cflav_PD0224</name>
</gene>
<dbReference type="EMBL" id="ABOX02000084">
    <property type="protein sequence ID" value="EEF57131.1"/>
    <property type="molecule type" value="Genomic_DNA"/>
</dbReference>
<dbReference type="Pfam" id="PF00480">
    <property type="entry name" value="ROK"/>
    <property type="match status" value="1"/>
</dbReference>
<dbReference type="InterPro" id="IPR000600">
    <property type="entry name" value="ROK"/>
</dbReference>
<dbReference type="Proteomes" id="UP000003688">
    <property type="component" value="Unassembled WGS sequence"/>
</dbReference>
<name>B9XSP6_PEDPL</name>
<accession>B9XSP6</accession>